<comment type="caution">
    <text evidence="2">The sequence shown here is derived from an EMBL/GenBank/DDBJ whole genome shotgun (WGS) entry which is preliminary data.</text>
</comment>
<accession>A0ABQ4R9N9</accession>
<gene>
    <name evidence="2" type="ORF">OPKNFCMD_6837</name>
</gene>
<feature type="compositionally biased region" description="Low complexity" evidence="1">
    <location>
        <begin position="121"/>
        <end position="132"/>
    </location>
</feature>
<feature type="region of interest" description="Disordered" evidence="1">
    <location>
        <begin position="26"/>
        <end position="151"/>
    </location>
</feature>
<feature type="region of interest" description="Disordered" evidence="1">
    <location>
        <begin position="175"/>
        <end position="203"/>
    </location>
</feature>
<reference evidence="2" key="2">
    <citation type="submission" date="2021-08" db="EMBL/GenBank/DDBJ databases">
        <authorList>
            <person name="Tani A."/>
            <person name="Ola A."/>
            <person name="Ogura Y."/>
            <person name="Katsura K."/>
            <person name="Hayashi T."/>
        </authorList>
    </citation>
    <scope>NUCLEOTIDE SEQUENCE</scope>
    <source>
        <strain evidence="2">KCTC 52305</strain>
    </source>
</reference>
<reference evidence="2" key="1">
    <citation type="journal article" date="2021" name="Front. Microbiol.">
        <title>Comprehensive Comparative Genomics and Phenotyping of Methylobacterium Species.</title>
        <authorList>
            <person name="Alessa O."/>
            <person name="Ogura Y."/>
            <person name="Fujitani Y."/>
            <person name="Takami H."/>
            <person name="Hayashi T."/>
            <person name="Sahin N."/>
            <person name="Tani A."/>
        </authorList>
    </citation>
    <scope>NUCLEOTIDE SEQUENCE</scope>
    <source>
        <strain evidence="2">KCTC 52305</strain>
    </source>
</reference>
<name>A0ABQ4R9N9_9HYPH</name>
<evidence type="ECO:0000256" key="1">
    <source>
        <dbReference type="SAM" id="MobiDB-lite"/>
    </source>
</evidence>
<dbReference type="Proteomes" id="UP001055167">
    <property type="component" value="Unassembled WGS sequence"/>
</dbReference>
<protein>
    <submittedName>
        <fullName evidence="2">Uncharacterized protein</fullName>
    </submittedName>
</protein>
<proteinExistence type="predicted"/>
<keyword evidence="3" id="KW-1185">Reference proteome</keyword>
<dbReference type="EMBL" id="BPQH01000049">
    <property type="protein sequence ID" value="GJD54056.1"/>
    <property type="molecule type" value="Genomic_DNA"/>
</dbReference>
<feature type="compositionally biased region" description="Low complexity" evidence="1">
    <location>
        <begin position="71"/>
        <end position="85"/>
    </location>
</feature>
<evidence type="ECO:0000313" key="2">
    <source>
        <dbReference type="EMBL" id="GJD54056.1"/>
    </source>
</evidence>
<organism evidence="2 3">
    <name type="scientific">Methylobacterium crusticola</name>
    <dbReference type="NCBI Taxonomy" id="1697972"/>
    <lineage>
        <taxon>Bacteria</taxon>
        <taxon>Pseudomonadati</taxon>
        <taxon>Pseudomonadota</taxon>
        <taxon>Alphaproteobacteria</taxon>
        <taxon>Hyphomicrobiales</taxon>
        <taxon>Methylobacteriaceae</taxon>
        <taxon>Methylobacterium</taxon>
    </lineage>
</organism>
<evidence type="ECO:0000313" key="3">
    <source>
        <dbReference type="Proteomes" id="UP001055167"/>
    </source>
</evidence>
<feature type="compositionally biased region" description="Polar residues" evidence="1">
    <location>
        <begin position="26"/>
        <end position="35"/>
    </location>
</feature>
<sequence>MVARPAIHLMGDRAPKADARGYLARQTTRISPHHNSNSRRARAPATGQRRGRKGHRGAGVVRVGRSRSGTRARPAASLPWSPSRRSAARRCTRERAPATGQRRGEKRHRGTWRCGPDLAWSRSGSGPRGASPHWDAGSAPQPRTERHRGRAVRPYRLRRWPRVVGRVEIHLGGSKVRGGQRASTAPGLCRRSFAPGRNRVRKPSSHTVPAFARARDDQHCRRLFKDFGGSRAMARFVTWPAQNLWRLTRARPV</sequence>